<dbReference type="Pfam" id="PF02464">
    <property type="entry name" value="CinA"/>
    <property type="match status" value="1"/>
</dbReference>
<accession>A0A0F9UYC7</accession>
<protein>
    <recommendedName>
        <fullName evidence="1">CinA C-terminal domain-containing protein</fullName>
    </recommendedName>
</protein>
<dbReference type="EMBL" id="LAZR01000054">
    <property type="protein sequence ID" value="KKN97995.1"/>
    <property type="molecule type" value="Genomic_DNA"/>
</dbReference>
<evidence type="ECO:0000259" key="1">
    <source>
        <dbReference type="Pfam" id="PF02464"/>
    </source>
</evidence>
<feature type="domain" description="CinA C-terminal" evidence="1">
    <location>
        <begin position="11"/>
        <end position="159"/>
    </location>
</feature>
<gene>
    <name evidence="2" type="ORF">LCGC14_0151940</name>
</gene>
<reference evidence="2" key="1">
    <citation type="journal article" date="2015" name="Nature">
        <title>Complex archaea that bridge the gap between prokaryotes and eukaryotes.</title>
        <authorList>
            <person name="Spang A."/>
            <person name="Saw J.H."/>
            <person name="Jorgensen S.L."/>
            <person name="Zaremba-Niedzwiedzka K."/>
            <person name="Martijn J."/>
            <person name="Lind A.E."/>
            <person name="van Eijk R."/>
            <person name="Schleper C."/>
            <person name="Guy L."/>
            <person name="Ettema T.J."/>
        </authorList>
    </citation>
    <scope>NUCLEOTIDE SEQUENCE</scope>
</reference>
<sequence length="173" mass="18257">MSQYDPLIDSAAARLGRVLDHLSCRVTTAESCTGGGIAEAITRIAGSSAWFETGFVTYANRSKQRWLGVNEEVLQAHGAVSERVVEAMAAGALTAAEAQFAVAVSGIAGPDGGSPEKPVGTVWFGWALADGSVLTECKRFKGGRREVRAQTVLHALDRLVLEAEKQAANRLSV</sequence>
<organism evidence="2">
    <name type="scientific">marine sediment metagenome</name>
    <dbReference type="NCBI Taxonomy" id="412755"/>
    <lineage>
        <taxon>unclassified sequences</taxon>
        <taxon>metagenomes</taxon>
        <taxon>ecological metagenomes</taxon>
    </lineage>
</organism>
<dbReference type="NCBIfam" id="TIGR00199">
    <property type="entry name" value="PncC_domain"/>
    <property type="match status" value="1"/>
</dbReference>
<evidence type="ECO:0000313" key="2">
    <source>
        <dbReference type="EMBL" id="KKN97995.1"/>
    </source>
</evidence>
<comment type="caution">
    <text evidence="2">The sequence shown here is derived from an EMBL/GenBank/DDBJ whole genome shotgun (WGS) entry which is preliminary data.</text>
</comment>
<proteinExistence type="predicted"/>
<dbReference type="SUPFAM" id="SSF142433">
    <property type="entry name" value="CinA-like"/>
    <property type="match status" value="1"/>
</dbReference>
<dbReference type="Gene3D" id="3.90.950.20">
    <property type="entry name" value="CinA-like"/>
    <property type="match status" value="1"/>
</dbReference>
<dbReference type="AlphaFoldDB" id="A0A0F9UYC7"/>
<dbReference type="InterPro" id="IPR036653">
    <property type="entry name" value="CinA-like_C"/>
</dbReference>
<dbReference type="InterPro" id="IPR008136">
    <property type="entry name" value="CinA_C"/>
</dbReference>
<name>A0A0F9UYC7_9ZZZZ</name>